<reference evidence="2" key="1">
    <citation type="journal article" date="2022" name="Front. Microbiol.">
        <title>New perspectives on an old grouping: The genomic and phenotypic variability of Oxalobacter formigenes and the implications for calcium oxalate stone prevention.</title>
        <authorList>
            <person name="Chmiel J.A."/>
            <person name="Carr C."/>
            <person name="Stuivenberg G.A."/>
            <person name="Venema R."/>
            <person name="Chanyi R.M."/>
            <person name="Al K.F."/>
            <person name="Giguere D."/>
            <person name="Say H."/>
            <person name="Akouris P.P."/>
            <person name="Dominguez Romero S.A."/>
            <person name="Kwong A."/>
            <person name="Tai V."/>
            <person name="Koval S.F."/>
            <person name="Razvi H."/>
            <person name="Bjazevic J."/>
            <person name="Burton J.P."/>
        </authorList>
    </citation>
    <scope>NUCLEOTIDE SEQUENCE</scope>
    <source>
        <strain evidence="2">OxK</strain>
    </source>
</reference>
<protein>
    <submittedName>
        <fullName evidence="2">Uncharacterized protein</fullName>
    </submittedName>
</protein>
<feature type="region of interest" description="Disordered" evidence="1">
    <location>
        <begin position="1"/>
        <end position="26"/>
    </location>
</feature>
<gene>
    <name evidence="2" type="ORF">NB646_04725</name>
</gene>
<dbReference type="RefSeq" id="WP_269316311.1">
    <property type="nucleotide sequence ID" value="NZ_CP098251.1"/>
</dbReference>
<evidence type="ECO:0000313" key="2">
    <source>
        <dbReference type="EMBL" id="WAV92025.1"/>
    </source>
</evidence>
<dbReference type="AlphaFoldDB" id="A0A9E9NTY7"/>
<sequence>MRYDKPGYGDPCTWGPVTSHPNDPRTDFSDYETRLEKLAFAFGQRIRSRMAEDDETAIRVADQLIRYLTDIEVVGIIRDTARGKKESVFLAIRELIEEAIEGVAENLATEQLEHER</sequence>
<name>A0A9E9NTY7_9BURK</name>
<evidence type="ECO:0000256" key="1">
    <source>
        <dbReference type="SAM" id="MobiDB-lite"/>
    </source>
</evidence>
<dbReference type="EMBL" id="CP098251">
    <property type="protein sequence ID" value="WAV92025.1"/>
    <property type="molecule type" value="Genomic_DNA"/>
</dbReference>
<accession>A0A9E9NTY7</accession>
<proteinExistence type="predicted"/>
<dbReference type="Proteomes" id="UP001164819">
    <property type="component" value="Chromosome"/>
</dbReference>
<organism evidence="2">
    <name type="scientific">Oxalobacter aliiformigenes</name>
    <dbReference type="NCBI Taxonomy" id="2946593"/>
    <lineage>
        <taxon>Bacteria</taxon>
        <taxon>Pseudomonadati</taxon>
        <taxon>Pseudomonadota</taxon>
        <taxon>Betaproteobacteria</taxon>
        <taxon>Burkholderiales</taxon>
        <taxon>Oxalobacteraceae</taxon>
        <taxon>Oxalobacter</taxon>
    </lineage>
</organism>